<accession>A0A1M5YRK9</accession>
<feature type="domain" description="Surface lipoprotein assembly modifier C-terminal" evidence="9">
    <location>
        <begin position="208"/>
        <end position="489"/>
    </location>
</feature>
<evidence type="ECO:0000313" key="12">
    <source>
        <dbReference type="Proteomes" id="UP000184226"/>
    </source>
</evidence>
<evidence type="ECO:0000256" key="8">
    <source>
        <dbReference type="SAM" id="SignalP"/>
    </source>
</evidence>
<evidence type="ECO:0000256" key="7">
    <source>
        <dbReference type="ARBA" id="ARBA00023609"/>
    </source>
</evidence>
<dbReference type="SUPFAM" id="SSF48452">
    <property type="entry name" value="TPR-like"/>
    <property type="match status" value="1"/>
</dbReference>
<organism evidence="11 12">
    <name type="scientific">Pollutimonas bauzanensis</name>
    <dbReference type="NCBI Taxonomy" id="658167"/>
    <lineage>
        <taxon>Bacteria</taxon>
        <taxon>Pseudomonadati</taxon>
        <taxon>Pseudomonadota</taxon>
        <taxon>Betaproteobacteria</taxon>
        <taxon>Burkholderiales</taxon>
        <taxon>Alcaligenaceae</taxon>
        <taxon>Pollutimonas</taxon>
    </lineage>
</organism>
<evidence type="ECO:0000256" key="4">
    <source>
        <dbReference type="ARBA" id="ARBA00022729"/>
    </source>
</evidence>
<keyword evidence="6" id="KW-0998">Cell outer membrane</keyword>
<dbReference type="InterPro" id="IPR057556">
    <property type="entry name" value="TPR_Slam"/>
</dbReference>
<dbReference type="AlphaFoldDB" id="A0A1M5YRK9"/>
<dbReference type="Pfam" id="PF24575">
    <property type="entry name" value="TPR_Slam"/>
    <property type="match status" value="1"/>
</dbReference>
<feature type="domain" description="Surface lipoprotein assembly modifier N-terminal TPR repeats region" evidence="10">
    <location>
        <begin position="74"/>
        <end position="177"/>
    </location>
</feature>
<keyword evidence="3" id="KW-0812">Transmembrane</keyword>
<keyword evidence="4 8" id="KW-0732">Signal</keyword>
<dbReference type="GO" id="GO:0009279">
    <property type="term" value="C:cell outer membrane"/>
    <property type="evidence" value="ECO:0007669"/>
    <property type="project" value="UniProtKB-SubCell"/>
</dbReference>
<comment type="similarity">
    <text evidence="7">Belongs to the Slam family.</text>
</comment>
<evidence type="ECO:0000256" key="5">
    <source>
        <dbReference type="ARBA" id="ARBA00023136"/>
    </source>
</evidence>
<comment type="subcellular location">
    <subcellularLocation>
        <location evidence="1">Cell outer membrane</location>
        <topology evidence="1">Multi-pass membrane protein</topology>
    </subcellularLocation>
</comment>
<evidence type="ECO:0000256" key="3">
    <source>
        <dbReference type="ARBA" id="ARBA00022692"/>
    </source>
</evidence>
<proteinExistence type="inferred from homology"/>
<protein>
    <recommendedName>
        <fullName evidence="13">Tetratricopeptide repeat-containing protein</fullName>
    </recommendedName>
</protein>
<evidence type="ECO:0000256" key="1">
    <source>
        <dbReference type="ARBA" id="ARBA00004571"/>
    </source>
</evidence>
<gene>
    <name evidence="11" type="ORF">SAMN04488135_11091</name>
</gene>
<feature type="chain" id="PRO_5011979807" description="Tetratricopeptide repeat-containing protein" evidence="8">
    <location>
        <begin position="27"/>
        <end position="489"/>
    </location>
</feature>
<dbReference type="EMBL" id="FQXE01000010">
    <property type="protein sequence ID" value="SHI14601.1"/>
    <property type="molecule type" value="Genomic_DNA"/>
</dbReference>
<evidence type="ECO:0000256" key="2">
    <source>
        <dbReference type="ARBA" id="ARBA00022452"/>
    </source>
</evidence>
<evidence type="ECO:0000313" key="11">
    <source>
        <dbReference type="EMBL" id="SHI14601.1"/>
    </source>
</evidence>
<evidence type="ECO:0008006" key="13">
    <source>
        <dbReference type="Google" id="ProtNLM"/>
    </source>
</evidence>
<name>A0A1M5YRK9_9BURK</name>
<keyword evidence="5" id="KW-0472">Membrane</keyword>
<dbReference type="Pfam" id="PF04575">
    <property type="entry name" value="SlipAM"/>
    <property type="match status" value="1"/>
</dbReference>
<evidence type="ECO:0000259" key="10">
    <source>
        <dbReference type="Pfam" id="PF24575"/>
    </source>
</evidence>
<dbReference type="STRING" id="658167.SAMN04488135_11091"/>
<sequence length="489" mass="55957">MTEGQRWVIAMLMPALLNGGALAAQAAESAPMAVPQNNVPEQNRNFNLTDQWREERRNDQPAMPLPGAQKSHSIRLSEKELLQHPQLLGRMMLLSLLKQDVAGVRLLLPLYVQLPDHDPLMAQYGEGLIAQEDGNFASAIEKYRGVLERDAALSMVRFSLAVALFMDSQLNEARAEFKAIGNDPRLPQELRAVLEQFEKGIDRQTGLKVDASLSYVSDPNVNNAPSQRYIYTAYGRWTLPEPQSAHGARYYLGLRKDTPLSGHFHWRNQAYVFGKYYWDKHDYDDTYSRVTSGIAWRNARHEISVMPFFAYRWFGTEPYSQTAGLRAQESYFINRDWQILAAAEYGRLSHKSRTFLNGHSLSASLSVVHRLSDRQYLVLGTDVGKQTAADSSEAYDYYGLRLGHMYAWPLGITSQIDASALRRKYRALNFFNVIQSDKDYSATLSLWKSNWSWRGFTPRLTFEYRKVDSNYVLAAYSKKQFGVQIRKEF</sequence>
<evidence type="ECO:0000256" key="6">
    <source>
        <dbReference type="ARBA" id="ARBA00023237"/>
    </source>
</evidence>
<reference evidence="11 12" key="1">
    <citation type="submission" date="2016-11" db="EMBL/GenBank/DDBJ databases">
        <authorList>
            <person name="Jaros S."/>
            <person name="Januszkiewicz K."/>
            <person name="Wedrychowicz H."/>
        </authorList>
    </citation>
    <scope>NUCLEOTIDE SEQUENCE [LARGE SCALE GENOMIC DNA]</scope>
    <source>
        <strain evidence="11 12">CGMCC 1.10190</strain>
    </source>
</reference>
<dbReference type="Gene3D" id="1.25.40.10">
    <property type="entry name" value="Tetratricopeptide repeat domain"/>
    <property type="match status" value="1"/>
</dbReference>
<dbReference type="InterPro" id="IPR007655">
    <property type="entry name" value="Slam_C"/>
</dbReference>
<evidence type="ECO:0000259" key="9">
    <source>
        <dbReference type="Pfam" id="PF04575"/>
    </source>
</evidence>
<dbReference type="InterPro" id="IPR011990">
    <property type="entry name" value="TPR-like_helical_dom_sf"/>
</dbReference>
<dbReference type="Proteomes" id="UP000184226">
    <property type="component" value="Unassembled WGS sequence"/>
</dbReference>
<keyword evidence="12" id="KW-1185">Reference proteome</keyword>
<feature type="signal peptide" evidence="8">
    <location>
        <begin position="1"/>
        <end position="26"/>
    </location>
</feature>
<dbReference type="RefSeq" id="WP_073105390.1">
    <property type="nucleotide sequence ID" value="NZ_FQXE01000010.1"/>
</dbReference>
<keyword evidence="2" id="KW-1134">Transmembrane beta strand</keyword>